<evidence type="ECO:0000259" key="5">
    <source>
        <dbReference type="PROSITE" id="PS50932"/>
    </source>
</evidence>
<dbReference type="GO" id="GO:0003700">
    <property type="term" value="F:DNA-binding transcription factor activity"/>
    <property type="evidence" value="ECO:0007669"/>
    <property type="project" value="TreeGrafter"/>
</dbReference>
<dbReference type="EMBL" id="WSES01000003">
    <property type="protein sequence ID" value="MVW60812.1"/>
    <property type="molecule type" value="Genomic_DNA"/>
</dbReference>
<sequence length="359" mass="38248">MRKVSKLSEVARLAGVAPITASRAIRGAGYVSAETRERIMAAAAQLHYTPDPLARRMRGDRSRLLGVFVNNYGPVVLHEIIRALSTHARAQGYDLLLFNAERFDSPDRMATCDLLGKLCDGLMVVMPGADDRFLDAIERQQVASVVICFDARPLAVPVVAAENRLGARVAVNHLLELGHRRIAYIAGNPGTGQSAERERGYVDALQAAGIAADPALVVNGAFVQPGGYAATEQLLALPVPPTAIFAANDEMAFGAIDAINSRGLKVPHDISVIGFDDIPTASCVFPKLTTMHQPFDTIAAYAVREVVGMIAGQMTGPARIAFPARLTVRDSTGPAPQAASMPTTPRRPARARRVPVSGT</sequence>
<dbReference type="CDD" id="cd01392">
    <property type="entry name" value="HTH_LacI"/>
    <property type="match status" value="1"/>
</dbReference>
<dbReference type="AlphaFoldDB" id="A0A7X3K7T4"/>
<dbReference type="Gene3D" id="1.10.260.40">
    <property type="entry name" value="lambda repressor-like DNA-binding domains"/>
    <property type="match status" value="1"/>
</dbReference>
<evidence type="ECO:0000256" key="3">
    <source>
        <dbReference type="ARBA" id="ARBA00023163"/>
    </source>
</evidence>
<feature type="domain" description="HTH lacI-type" evidence="5">
    <location>
        <begin position="5"/>
        <end position="59"/>
    </location>
</feature>
<keyword evidence="7" id="KW-1185">Reference proteome</keyword>
<dbReference type="RefSeq" id="WP_056125803.1">
    <property type="nucleotide sequence ID" value="NZ_CP168562.1"/>
</dbReference>
<feature type="region of interest" description="Disordered" evidence="4">
    <location>
        <begin position="331"/>
        <end position="359"/>
    </location>
</feature>
<evidence type="ECO:0000313" key="7">
    <source>
        <dbReference type="Proteomes" id="UP000443353"/>
    </source>
</evidence>
<dbReference type="InterPro" id="IPR010982">
    <property type="entry name" value="Lambda_DNA-bd_dom_sf"/>
</dbReference>
<dbReference type="Gene3D" id="3.40.50.2300">
    <property type="match status" value="2"/>
</dbReference>
<name>A0A7X3K7T4_9BURK</name>
<dbReference type="CDD" id="cd06267">
    <property type="entry name" value="PBP1_LacI_sugar_binding-like"/>
    <property type="match status" value="1"/>
</dbReference>
<dbReference type="Proteomes" id="UP000443353">
    <property type="component" value="Unassembled WGS sequence"/>
</dbReference>
<evidence type="ECO:0000256" key="4">
    <source>
        <dbReference type="SAM" id="MobiDB-lite"/>
    </source>
</evidence>
<dbReference type="InterPro" id="IPR000843">
    <property type="entry name" value="HTH_LacI"/>
</dbReference>
<dbReference type="InterPro" id="IPR046335">
    <property type="entry name" value="LacI/GalR-like_sensor"/>
</dbReference>
<organism evidence="6 7">
    <name type="scientific">Massilia cellulosiltytica</name>
    <dbReference type="NCBI Taxonomy" id="2683234"/>
    <lineage>
        <taxon>Bacteria</taxon>
        <taxon>Pseudomonadati</taxon>
        <taxon>Pseudomonadota</taxon>
        <taxon>Betaproteobacteria</taxon>
        <taxon>Burkholderiales</taxon>
        <taxon>Oxalobacteraceae</taxon>
        <taxon>Telluria group</taxon>
        <taxon>Massilia</taxon>
    </lineage>
</organism>
<accession>A0A7X3K7T4</accession>
<dbReference type="PANTHER" id="PTHR30146">
    <property type="entry name" value="LACI-RELATED TRANSCRIPTIONAL REPRESSOR"/>
    <property type="match status" value="1"/>
</dbReference>
<evidence type="ECO:0000256" key="1">
    <source>
        <dbReference type="ARBA" id="ARBA00023015"/>
    </source>
</evidence>
<comment type="caution">
    <text evidence="6">The sequence shown here is derived from an EMBL/GenBank/DDBJ whole genome shotgun (WGS) entry which is preliminary data.</text>
</comment>
<dbReference type="InterPro" id="IPR028082">
    <property type="entry name" value="Peripla_BP_I"/>
</dbReference>
<reference evidence="6 7" key="1">
    <citation type="submission" date="2019-12" db="EMBL/GenBank/DDBJ databases">
        <authorList>
            <person name="Li C."/>
            <person name="Zhao J."/>
        </authorList>
    </citation>
    <scope>NUCLEOTIDE SEQUENCE [LARGE SCALE GENOMIC DNA]</scope>
    <source>
        <strain evidence="6 7">NEAU-DD11</strain>
    </source>
</reference>
<evidence type="ECO:0000313" key="6">
    <source>
        <dbReference type="EMBL" id="MVW60812.1"/>
    </source>
</evidence>
<dbReference type="SMART" id="SM00354">
    <property type="entry name" value="HTH_LACI"/>
    <property type="match status" value="1"/>
</dbReference>
<evidence type="ECO:0000256" key="2">
    <source>
        <dbReference type="ARBA" id="ARBA00023125"/>
    </source>
</evidence>
<dbReference type="GO" id="GO:0000976">
    <property type="term" value="F:transcription cis-regulatory region binding"/>
    <property type="evidence" value="ECO:0007669"/>
    <property type="project" value="TreeGrafter"/>
</dbReference>
<gene>
    <name evidence="6" type="ORF">GPY61_12815</name>
</gene>
<dbReference type="PANTHER" id="PTHR30146:SF153">
    <property type="entry name" value="LACTOSE OPERON REPRESSOR"/>
    <property type="match status" value="1"/>
</dbReference>
<dbReference type="Pfam" id="PF13377">
    <property type="entry name" value="Peripla_BP_3"/>
    <property type="match status" value="1"/>
</dbReference>
<keyword evidence="3" id="KW-0804">Transcription</keyword>
<dbReference type="SUPFAM" id="SSF47413">
    <property type="entry name" value="lambda repressor-like DNA-binding domains"/>
    <property type="match status" value="1"/>
</dbReference>
<dbReference type="PROSITE" id="PS50932">
    <property type="entry name" value="HTH_LACI_2"/>
    <property type="match status" value="1"/>
</dbReference>
<dbReference type="Pfam" id="PF00356">
    <property type="entry name" value="LacI"/>
    <property type="match status" value="1"/>
</dbReference>
<keyword evidence="1" id="KW-0805">Transcription regulation</keyword>
<dbReference type="SUPFAM" id="SSF53822">
    <property type="entry name" value="Periplasmic binding protein-like I"/>
    <property type="match status" value="1"/>
</dbReference>
<keyword evidence="2 6" id="KW-0238">DNA-binding</keyword>
<protein>
    <submittedName>
        <fullName evidence="6">LacI family DNA-binding transcriptional regulator</fullName>
    </submittedName>
</protein>
<proteinExistence type="predicted"/>